<evidence type="ECO:0000259" key="11">
    <source>
        <dbReference type="Pfam" id="PF09349"/>
    </source>
</evidence>
<dbReference type="SUPFAM" id="SSF49472">
    <property type="entry name" value="Transthyretin (synonym: prealbumin)"/>
    <property type="match status" value="1"/>
</dbReference>
<sequence>MEQRWKEEDFLSCSGSNKFAKEMTAVAPFADIDHALRSARNIWFNKVDVNGWLEAFAAHPEIGTTSKPMSQWSKEEQTTAMATANDSTMKELHDWNARYKEKFGFVFLICASGRGSLEILAELKRRYDNRPFVELGIAAEEEMKVIELRLGKFFHSKLRMSSETAKASSSKHEGKPHENAGHPHRTCPPITTHVLDTARGCPASGIEVNLEMWKGTQTSPSFADRDSRSWVLHGSSVTNSDGRGGPIMEITDHVEPGFYRITFDTGSYHPSGFFPFVSIVFQVRESQKSEHFHVPLLLSPFSFSTYRGS</sequence>
<feature type="binding site" evidence="8">
    <location>
        <position position="193"/>
    </location>
    <ligand>
        <name>substrate</name>
    </ligand>
</feature>
<feature type="domain" description="Oxo-4-hydroxy-4-carboxy-5-ureidoimidazoline decarboxylase" evidence="11">
    <location>
        <begin position="7"/>
        <end position="150"/>
    </location>
</feature>
<dbReference type="InterPro" id="IPR018020">
    <property type="entry name" value="OHCU_decarboxylase"/>
</dbReference>
<feature type="binding site" evidence="8">
    <location>
        <position position="306"/>
    </location>
    <ligand>
        <name>substrate</name>
    </ligand>
</feature>
<evidence type="ECO:0000256" key="4">
    <source>
        <dbReference type="ARBA" id="ARBA00022631"/>
    </source>
</evidence>
<comment type="catalytic activity">
    <reaction evidence="1">
        <text>5-hydroxyisourate + H2O = 5-hydroxy-2-oxo-4-ureido-2,5-dihydro-1H-imidazole-5-carboxylate + H(+)</text>
        <dbReference type="Rhea" id="RHEA:23736"/>
        <dbReference type="ChEBI" id="CHEBI:15377"/>
        <dbReference type="ChEBI" id="CHEBI:15378"/>
        <dbReference type="ChEBI" id="CHEBI:18072"/>
        <dbReference type="ChEBI" id="CHEBI:58639"/>
        <dbReference type="EC" id="3.5.2.17"/>
    </reaction>
</comment>
<organism evidence="12 13">
    <name type="scientific">Vanilla planifolia</name>
    <name type="common">Vanilla</name>
    <dbReference type="NCBI Taxonomy" id="51239"/>
    <lineage>
        <taxon>Eukaryota</taxon>
        <taxon>Viridiplantae</taxon>
        <taxon>Streptophyta</taxon>
        <taxon>Embryophyta</taxon>
        <taxon>Tracheophyta</taxon>
        <taxon>Spermatophyta</taxon>
        <taxon>Magnoliopsida</taxon>
        <taxon>Liliopsida</taxon>
        <taxon>Asparagales</taxon>
        <taxon>Orchidaceae</taxon>
        <taxon>Vanilloideae</taxon>
        <taxon>Vanilleae</taxon>
        <taxon>Vanilla</taxon>
    </lineage>
</organism>
<dbReference type="GO" id="GO:0019628">
    <property type="term" value="P:urate catabolic process"/>
    <property type="evidence" value="ECO:0007669"/>
    <property type="project" value="TreeGrafter"/>
</dbReference>
<comment type="caution">
    <text evidence="12">The sequence shown here is derived from an EMBL/GenBank/DDBJ whole genome shotgun (WGS) entry which is preliminary data.</text>
</comment>
<feature type="binding site" evidence="8">
    <location>
        <position position="243"/>
    </location>
    <ligand>
        <name>substrate</name>
    </ligand>
</feature>
<name>A0A835P6X6_VANPL</name>
<evidence type="ECO:0000256" key="5">
    <source>
        <dbReference type="ARBA" id="ARBA00022793"/>
    </source>
</evidence>
<protein>
    <recommendedName>
        <fullName evidence="14">Hydroxyisourate hydrolase</fullName>
    </recommendedName>
</protein>
<evidence type="ECO:0000256" key="6">
    <source>
        <dbReference type="ARBA" id="ARBA00022801"/>
    </source>
</evidence>
<reference evidence="12 13" key="1">
    <citation type="journal article" date="2020" name="Nat. Food">
        <title>A phased Vanilla planifolia genome enables genetic improvement of flavour and production.</title>
        <authorList>
            <person name="Hasing T."/>
            <person name="Tang H."/>
            <person name="Brym M."/>
            <person name="Khazi F."/>
            <person name="Huang T."/>
            <person name="Chambers A.H."/>
        </authorList>
    </citation>
    <scope>NUCLEOTIDE SEQUENCE [LARGE SCALE GENOMIC DNA]</scope>
    <source>
        <tissue evidence="12">Leaf</tissue>
    </source>
</reference>
<evidence type="ECO:0000256" key="1">
    <source>
        <dbReference type="ARBA" id="ARBA00001043"/>
    </source>
</evidence>
<feature type="compositionally biased region" description="Basic and acidic residues" evidence="9">
    <location>
        <begin position="170"/>
        <end position="181"/>
    </location>
</feature>
<dbReference type="Gene3D" id="1.10.3330.10">
    <property type="entry name" value="Oxo-4-hydroxy-4-carboxy-5-ureidoimidazoline decarboxylase"/>
    <property type="match status" value="1"/>
</dbReference>
<dbReference type="NCBIfam" id="TIGR02962">
    <property type="entry name" value="hdxy_isourate"/>
    <property type="match status" value="1"/>
</dbReference>
<dbReference type="PRINTS" id="PR00189">
    <property type="entry name" value="TRNSTHYRETIN"/>
</dbReference>
<keyword evidence="5" id="KW-0210">Decarboxylase</keyword>
<dbReference type="SUPFAM" id="SSF158694">
    <property type="entry name" value="UraD-Like"/>
    <property type="match status" value="1"/>
</dbReference>
<dbReference type="CDD" id="cd05822">
    <property type="entry name" value="TLP_HIUase"/>
    <property type="match status" value="1"/>
</dbReference>
<evidence type="ECO:0000313" key="13">
    <source>
        <dbReference type="Proteomes" id="UP000636800"/>
    </source>
</evidence>
<evidence type="ECO:0000313" key="12">
    <source>
        <dbReference type="EMBL" id="KAG0448100.1"/>
    </source>
</evidence>
<dbReference type="GO" id="GO:0033971">
    <property type="term" value="F:hydroxyisourate hydrolase activity"/>
    <property type="evidence" value="ECO:0007669"/>
    <property type="project" value="UniProtKB-EC"/>
</dbReference>
<dbReference type="Gene3D" id="2.60.40.180">
    <property type="entry name" value="Transthyretin/hydroxyisourate hydrolase domain"/>
    <property type="match status" value="1"/>
</dbReference>
<feature type="domain" description="Transthyretin/hydroxyisourate hydrolase" evidence="10">
    <location>
        <begin position="190"/>
        <end position="308"/>
    </location>
</feature>
<evidence type="ECO:0000256" key="2">
    <source>
        <dbReference type="ARBA" id="ARBA00001163"/>
    </source>
</evidence>
<dbReference type="InterPro" id="IPR036778">
    <property type="entry name" value="OHCU_decarboxylase_sf"/>
</dbReference>
<keyword evidence="7" id="KW-0456">Lyase</keyword>
<evidence type="ECO:0000259" key="10">
    <source>
        <dbReference type="Pfam" id="PF00576"/>
    </source>
</evidence>
<proteinExistence type="predicted"/>
<dbReference type="GO" id="GO:0005777">
    <property type="term" value="C:peroxisome"/>
    <property type="evidence" value="ECO:0007669"/>
    <property type="project" value="TreeGrafter"/>
</dbReference>
<dbReference type="Pfam" id="PF09349">
    <property type="entry name" value="OHCU_decarbox"/>
    <property type="match status" value="1"/>
</dbReference>
<keyword evidence="13" id="KW-1185">Reference proteome</keyword>
<dbReference type="InterPro" id="IPR014306">
    <property type="entry name" value="Hydroxyisourate_hydrolase"/>
</dbReference>
<evidence type="ECO:0000256" key="8">
    <source>
        <dbReference type="PIRSR" id="PIRSR600895-51"/>
    </source>
</evidence>
<dbReference type="Pfam" id="PF00576">
    <property type="entry name" value="Transthyretin"/>
    <property type="match status" value="1"/>
</dbReference>
<comment type="catalytic activity">
    <reaction evidence="2">
        <text>5-hydroxy-2-oxo-4-ureido-2,5-dihydro-1H-imidazole-5-carboxylate + H(+) = (S)-allantoin + CO2</text>
        <dbReference type="Rhea" id="RHEA:26301"/>
        <dbReference type="ChEBI" id="CHEBI:15378"/>
        <dbReference type="ChEBI" id="CHEBI:15678"/>
        <dbReference type="ChEBI" id="CHEBI:16526"/>
        <dbReference type="ChEBI" id="CHEBI:58639"/>
        <dbReference type="EC" id="4.1.1.97"/>
    </reaction>
</comment>
<evidence type="ECO:0000256" key="9">
    <source>
        <dbReference type="SAM" id="MobiDB-lite"/>
    </source>
</evidence>
<dbReference type="InterPro" id="IPR036817">
    <property type="entry name" value="Transthyretin/HIU_hydrolase_sf"/>
</dbReference>
<dbReference type="InterPro" id="IPR000895">
    <property type="entry name" value="Transthyretin/HIU_hydrolase"/>
</dbReference>
<dbReference type="Proteomes" id="UP000636800">
    <property type="component" value="Unassembled WGS sequence"/>
</dbReference>
<keyword evidence="6" id="KW-0378">Hydrolase</keyword>
<dbReference type="AlphaFoldDB" id="A0A835P6X6"/>
<evidence type="ECO:0000256" key="3">
    <source>
        <dbReference type="ARBA" id="ARBA00004754"/>
    </source>
</evidence>
<dbReference type="FunFam" id="1.10.3330.10:FF:000002">
    <property type="entry name" value="Uric acid degradation bifunctional protein TTL"/>
    <property type="match status" value="1"/>
</dbReference>
<dbReference type="PROSITE" id="PS00769">
    <property type="entry name" value="TRANSTHYRETIN_2"/>
    <property type="match status" value="1"/>
</dbReference>
<dbReference type="PROSITE" id="PS00768">
    <property type="entry name" value="TRANSTHYRETIN_1"/>
    <property type="match status" value="1"/>
</dbReference>
<dbReference type="PANTHER" id="PTHR43466">
    <property type="entry name" value="2-OXO-4-HYDROXY-4-CARBOXY-5-UREIDOIMIDAZOLINE DECARBOXYLASE-RELATED"/>
    <property type="match status" value="1"/>
</dbReference>
<dbReference type="GO" id="GO:0006144">
    <property type="term" value="P:purine nucleobase metabolic process"/>
    <property type="evidence" value="ECO:0007669"/>
    <property type="project" value="UniProtKB-KW"/>
</dbReference>
<dbReference type="InterPro" id="IPR023418">
    <property type="entry name" value="Thyroxine_BS"/>
</dbReference>
<dbReference type="PANTHER" id="PTHR43466:SF1">
    <property type="entry name" value="2-OXO-4-HYDROXY-4-CARBOXY-5-UREIDOIMIDAZOLINE DECARBOXYLASE-RELATED"/>
    <property type="match status" value="1"/>
</dbReference>
<evidence type="ECO:0000256" key="7">
    <source>
        <dbReference type="ARBA" id="ARBA00023239"/>
    </source>
</evidence>
<keyword evidence="4" id="KW-0659">Purine metabolism</keyword>
<dbReference type="InterPro" id="IPR023416">
    <property type="entry name" value="Transthyretin/HIU_hydrolase_d"/>
</dbReference>
<gene>
    <name evidence="12" type="ORF">HPP92_028001</name>
</gene>
<dbReference type="GO" id="GO:0051997">
    <property type="term" value="F:2-oxo-4-hydroxy-4-carboxy-5-ureidoimidazoline decarboxylase activity"/>
    <property type="evidence" value="ECO:0007669"/>
    <property type="project" value="UniProtKB-EC"/>
</dbReference>
<accession>A0A835P6X6</accession>
<dbReference type="FunFam" id="2.60.40.180:FF:000003">
    <property type="entry name" value="Uric acid degradation bifunctional protein TTL"/>
    <property type="match status" value="1"/>
</dbReference>
<comment type="pathway">
    <text evidence="3">Purine metabolism; urate degradation; (S)-allantoin from urate: step 3/3.</text>
</comment>
<feature type="region of interest" description="Disordered" evidence="9">
    <location>
        <begin position="163"/>
        <end position="187"/>
    </location>
</feature>
<dbReference type="InterPro" id="IPR023419">
    <property type="entry name" value="Transthyretin_CS"/>
</dbReference>
<evidence type="ECO:0008006" key="14">
    <source>
        <dbReference type="Google" id="ProtNLM"/>
    </source>
</evidence>
<dbReference type="EMBL" id="JADCNL010000367">
    <property type="protein sequence ID" value="KAG0448100.1"/>
    <property type="molecule type" value="Genomic_DNA"/>
</dbReference>